<feature type="transmembrane region" description="Helical" evidence="1">
    <location>
        <begin position="157"/>
        <end position="179"/>
    </location>
</feature>
<dbReference type="AlphaFoldDB" id="A0A6B0GLM8"/>
<keyword evidence="1" id="KW-0812">Transmembrane</keyword>
<comment type="caution">
    <text evidence="2">The sequence shown here is derived from an EMBL/GenBank/DDBJ whole genome shotgun (WGS) entry which is preliminary data.</text>
</comment>
<feature type="transmembrane region" description="Helical" evidence="1">
    <location>
        <begin position="42"/>
        <end position="59"/>
    </location>
</feature>
<gene>
    <name evidence="2" type="ORF">GQS65_13870</name>
</gene>
<evidence type="ECO:0000256" key="1">
    <source>
        <dbReference type="SAM" id="Phobius"/>
    </source>
</evidence>
<reference evidence="2 3" key="1">
    <citation type="submission" date="2019-12" db="EMBL/GenBank/DDBJ databases">
        <title>Halocatena pleomorpha gen. nov. sp. nov., an extremely halophilic archaeon of family Halobacteriaceae isolated from saltpan soil.</title>
        <authorList>
            <person name="Pal Y."/>
            <person name="Verma A."/>
            <person name="Krishnamurthi S."/>
            <person name="Kumar P."/>
        </authorList>
    </citation>
    <scope>NUCLEOTIDE SEQUENCE [LARGE SCALE GENOMIC DNA]</scope>
    <source>
        <strain evidence="2 3">JCM 16495</strain>
    </source>
</reference>
<feature type="transmembrane region" description="Helical" evidence="1">
    <location>
        <begin position="92"/>
        <end position="112"/>
    </location>
</feature>
<name>A0A6B0GLM8_9EURY</name>
<proteinExistence type="predicted"/>
<dbReference type="RefSeq" id="WP_158205224.1">
    <property type="nucleotide sequence ID" value="NZ_WSZK01000023.1"/>
</dbReference>
<feature type="transmembrane region" description="Helical" evidence="1">
    <location>
        <begin position="124"/>
        <end position="145"/>
    </location>
</feature>
<accession>A0A6B0GLM8</accession>
<feature type="transmembrane region" description="Helical" evidence="1">
    <location>
        <begin position="66"/>
        <end position="86"/>
    </location>
</feature>
<feature type="transmembrane region" description="Helical" evidence="1">
    <location>
        <begin position="186"/>
        <end position="205"/>
    </location>
</feature>
<evidence type="ECO:0000313" key="2">
    <source>
        <dbReference type="EMBL" id="MWG35560.1"/>
    </source>
</evidence>
<organism evidence="2 3">
    <name type="scientific">Halomarina oriensis</name>
    <dbReference type="NCBI Taxonomy" id="671145"/>
    <lineage>
        <taxon>Archaea</taxon>
        <taxon>Methanobacteriati</taxon>
        <taxon>Methanobacteriota</taxon>
        <taxon>Stenosarchaea group</taxon>
        <taxon>Halobacteria</taxon>
        <taxon>Halobacteriales</taxon>
        <taxon>Natronomonadaceae</taxon>
        <taxon>Halomarina</taxon>
    </lineage>
</organism>
<evidence type="ECO:0000313" key="3">
    <source>
        <dbReference type="Proteomes" id="UP000451471"/>
    </source>
</evidence>
<protein>
    <submittedName>
        <fullName evidence="2">Uncharacterized protein</fullName>
    </submittedName>
</protein>
<keyword evidence="1" id="KW-1133">Transmembrane helix</keyword>
<dbReference type="EMBL" id="WSZK01000023">
    <property type="protein sequence ID" value="MWG35560.1"/>
    <property type="molecule type" value="Genomic_DNA"/>
</dbReference>
<sequence>MKLRWRMLLGAVSVPLVLRALDVVLGGNVNTSVAVGATEHFLLLALATAELGALLAVTYERGLRVTTAIVGALTLFLVGLSSPSSFFDSEAMALWTLAIGVALATLEATVRSSDLREFLLTRRGVFSLAGGVVLLGTGVGLDLLARGPSSIGFLPAALTWVVIGPGLVALGTCVAGGFFRHRVVTPLLVLVGWTGWAIVEAWRMSAAGELPTDGWFARSLDSLTPFPDYVTHLPSLLTVVLAVVATELLVREAIVRTVVPTAPTPE</sequence>
<feature type="transmembrane region" description="Helical" evidence="1">
    <location>
        <begin position="229"/>
        <end position="250"/>
    </location>
</feature>
<dbReference type="Proteomes" id="UP000451471">
    <property type="component" value="Unassembled WGS sequence"/>
</dbReference>
<keyword evidence="1" id="KW-0472">Membrane</keyword>
<keyword evidence="3" id="KW-1185">Reference proteome</keyword>